<dbReference type="OrthoDB" id="1070583at2"/>
<name>A0A098YMC3_9BACT</name>
<reference evidence="3 4" key="1">
    <citation type="submission" date="2014-07" db="EMBL/GenBank/DDBJ databases">
        <authorList>
            <person name="McCorrison J."/>
            <person name="Sanka R."/>
            <person name="Torralba M."/>
            <person name="Gillis M."/>
            <person name="Haft D.H."/>
            <person name="Methe B."/>
            <person name="Sutton G."/>
            <person name="Nelson K.E."/>
        </authorList>
    </citation>
    <scope>NUCLEOTIDE SEQUENCE [LARGE SCALE GENOMIC DNA]</scope>
    <source>
        <strain evidence="3 4">S9-PR14</strain>
    </source>
</reference>
<evidence type="ECO:0000313" key="3">
    <source>
        <dbReference type="EMBL" id="KGI20900.1"/>
    </source>
</evidence>
<comment type="caution">
    <text evidence="3">The sequence shown here is derived from an EMBL/GenBank/DDBJ whole genome shotgun (WGS) entry which is preliminary data.</text>
</comment>
<dbReference type="PANTHER" id="PTHR33307:SF6">
    <property type="entry name" value="ALPHA-RHAMNOSIDASE (EUROFUNG)-RELATED"/>
    <property type="match status" value="1"/>
</dbReference>
<dbReference type="Proteomes" id="UP000029723">
    <property type="component" value="Unassembled WGS sequence"/>
</dbReference>
<evidence type="ECO:0000259" key="2">
    <source>
        <dbReference type="Pfam" id="PF08531"/>
    </source>
</evidence>
<feature type="chain" id="PRO_5001951127" description="Bacterial alpha-L-rhamnosidase N-terminal domain-containing protein" evidence="1">
    <location>
        <begin position="20"/>
        <end position="306"/>
    </location>
</feature>
<accession>A0A098YMC3</accession>
<gene>
    <name evidence="3" type="ORF">HMPREF9304_13625</name>
</gene>
<sequence>MRKSLLIVFLGMCIKVSIAQSFNLQWIACPQADSTSEVWFRQDWKLKDYPTHATMTIACTGKVSAYINERNISTALWFPARSNNDGKPICITLDVTRFLQPGNNVIAIWYAPSWTHLERQQVAIALHARYANKEYTCLESDENWLTRPATTSLTLDGGEKDDGYAYGAKWNSEDFDVATWQSATAVEGSSLPYSYYFAGYPTVKVSKIQTPRYFDVVGDSVYYQFDKAFKGQVRVTLRGAKRGQKIQFNGLTYTCNGELDEQAYPRFTIKDVYRVLISGDKDFKPEQIQQVEGLEVVPYFHQSYQY</sequence>
<dbReference type="RefSeq" id="WP_036929841.1">
    <property type="nucleotide sequence ID" value="NZ_JRPQ01000272.1"/>
</dbReference>
<dbReference type="InterPro" id="IPR013737">
    <property type="entry name" value="Bac_rhamnosid_N"/>
</dbReference>
<proteinExistence type="predicted"/>
<feature type="domain" description="Bacterial alpha-L-rhamnosidase N-terminal" evidence="2">
    <location>
        <begin position="51"/>
        <end position="188"/>
    </location>
</feature>
<organism evidence="3 4">
    <name type="scientific">Hoylesella timonensis S9-PR14</name>
    <dbReference type="NCBI Taxonomy" id="1401062"/>
    <lineage>
        <taxon>Bacteria</taxon>
        <taxon>Pseudomonadati</taxon>
        <taxon>Bacteroidota</taxon>
        <taxon>Bacteroidia</taxon>
        <taxon>Bacteroidales</taxon>
        <taxon>Prevotellaceae</taxon>
        <taxon>Hoylesella</taxon>
    </lineage>
</organism>
<dbReference type="EMBL" id="JRPQ01000272">
    <property type="protein sequence ID" value="KGI20900.1"/>
    <property type="molecule type" value="Genomic_DNA"/>
</dbReference>
<dbReference type="AlphaFoldDB" id="A0A098YMC3"/>
<evidence type="ECO:0000313" key="4">
    <source>
        <dbReference type="Proteomes" id="UP000029723"/>
    </source>
</evidence>
<dbReference type="Gene3D" id="2.60.120.260">
    <property type="entry name" value="Galactose-binding domain-like"/>
    <property type="match status" value="1"/>
</dbReference>
<feature type="signal peptide" evidence="1">
    <location>
        <begin position="1"/>
        <end position="19"/>
    </location>
</feature>
<dbReference type="PANTHER" id="PTHR33307">
    <property type="entry name" value="ALPHA-RHAMNOSIDASE (EUROFUNG)"/>
    <property type="match status" value="1"/>
</dbReference>
<dbReference type="Pfam" id="PF08531">
    <property type="entry name" value="Bac_rhamnosid_N"/>
    <property type="match status" value="1"/>
</dbReference>
<dbReference type="InterPro" id="IPR016007">
    <property type="entry name" value="Alpha_rhamnosid"/>
</dbReference>
<protein>
    <recommendedName>
        <fullName evidence="2">Bacterial alpha-L-rhamnosidase N-terminal domain-containing protein</fullName>
    </recommendedName>
</protein>
<keyword evidence="1" id="KW-0732">Signal</keyword>
<evidence type="ECO:0000256" key="1">
    <source>
        <dbReference type="SAM" id="SignalP"/>
    </source>
</evidence>